<proteinExistence type="predicted"/>
<dbReference type="EMBL" id="JAMYZR010000002">
    <property type="protein sequence ID" value="MCP1244868.1"/>
    <property type="molecule type" value="Genomic_DNA"/>
</dbReference>
<dbReference type="PROSITE" id="PS51257">
    <property type="entry name" value="PROKAR_LIPOPROTEIN"/>
    <property type="match status" value="1"/>
</dbReference>
<dbReference type="RefSeq" id="WP_231866226.1">
    <property type="nucleotide sequence ID" value="NZ_JAMYZR010000002.1"/>
</dbReference>
<dbReference type="Proteomes" id="UP001523543">
    <property type="component" value="Unassembled WGS sequence"/>
</dbReference>
<name>A0ABT1ENB4_9PROT</name>
<keyword evidence="2" id="KW-0732">Signal</keyword>
<evidence type="ECO:0000313" key="3">
    <source>
        <dbReference type="EMBL" id="MCP1244868.1"/>
    </source>
</evidence>
<comment type="caution">
    <text evidence="3">The sequence shown here is derived from an EMBL/GenBank/DDBJ whole genome shotgun (WGS) entry which is preliminary data.</text>
</comment>
<evidence type="ECO:0000256" key="2">
    <source>
        <dbReference type="SAM" id="SignalP"/>
    </source>
</evidence>
<reference evidence="3 4" key="1">
    <citation type="submission" date="2022-06" db="EMBL/GenBank/DDBJ databases">
        <title>Acetobacer genomes from food samples.</title>
        <authorList>
            <person name="Sombolestani A."/>
        </authorList>
    </citation>
    <scope>NUCLEOTIDE SEQUENCE [LARGE SCALE GENOMIC DNA]</scope>
    <source>
        <strain evidence="3 4">R-83281</strain>
    </source>
</reference>
<feature type="compositionally biased region" description="Basic and acidic residues" evidence="1">
    <location>
        <begin position="61"/>
        <end position="72"/>
    </location>
</feature>
<feature type="chain" id="PRO_5047135814" evidence="2">
    <location>
        <begin position="30"/>
        <end position="131"/>
    </location>
</feature>
<dbReference type="GeneID" id="29555800"/>
<gene>
    <name evidence="3" type="ORF">NKW54_02780</name>
</gene>
<evidence type="ECO:0000256" key="1">
    <source>
        <dbReference type="SAM" id="MobiDB-lite"/>
    </source>
</evidence>
<feature type="region of interest" description="Disordered" evidence="1">
    <location>
        <begin position="40"/>
        <end position="131"/>
    </location>
</feature>
<feature type="signal peptide" evidence="2">
    <location>
        <begin position="1"/>
        <end position="29"/>
    </location>
</feature>
<organism evidence="3 4">
    <name type="scientific">Acetobacter cerevisiae</name>
    <dbReference type="NCBI Taxonomy" id="178900"/>
    <lineage>
        <taxon>Bacteria</taxon>
        <taxon>Pseudomonadati</taxon>
        <taxon>Pseudomonadota</taxon>
        <taxon>Alphaproteobacteria</taxon>
        <taxon>Acetobacterales</taxon>
        <taxon>Acetobacteraceae</taxon>
        <taxon>Acetobacter</taxon>
    </lineage>
</organism>
<evidence type="ECO:0000313" key="4">
    <source>
        <dbReference type="Proteomes" id="UP001523543"/>
    </source>
</evidence>
<protein>
    <submittedName>
        <fullName evidence="3">Uncharacterized protein</fullName>
    </submittedName>
</protein>
<keyword evidence="4" id="KW-1185">Reference proteome</keyword>
<sequence>MKRCAPQLKTRQRPRIMLGALVLAAPLLAGCHVDIEGENIDIPPERPGRFLPEAAPAEARAAQEQERREDMARNNGQNPDKNQLKDRYEPLAPSDAATGPLEAGDGHSVIPETQAIYGKREQPQQSAPQQH</sequence>
<accession>A0ABT1ENB4</accession>